<feature type="compositionally biased region" description="Basic and acidic residues" evidence="13">
    <location>
        <begin position="719"/>
        <end position="757"/>
    </location>
</feature>
<dbReference type="PANTHER" id="PTHR22760">
    <property type="entry name" value="GLYCOSYLTRANSFERASE"/>
    <property type="match status" value="1"/>
</dbReference>
<dbReference type="GO" id="GO:0005789">
    <property type="term" value="C:endoplasmic reticulum membrane"/>
    <property type="evidence" value="ECO:0007669"/>
    <property type="project" value="UniProtKB-SubCell"/>
</dbReference>
<dbReference type="STRING" id="5601.A0A0D2EDN0"/>
<evidence type="ECO:0000256" key="4">
    <source>
        <dbReference type="ARBA" id="ARBA00022502"/>
    </source>
</evidence>
<keyword evidence="7 12" id="KW-0812">Transmembrane</keyword>
<organism evidence="14 15">
    <name type="scientific">Phialophora macrospora</name>
    <dbReference type="NCBI Taxonomy" id="1851006"/>
    <lineage>
        <taxon>Eukaryota</taxon>
        <taxon>Fungi</taxon>
        <taxon>Dikarya</taxon>
        <taxon>Ascomycota</taxon>
        <taxon>Pezizomycotina</taxon>
        <taxon>Eurotiomycetes</taxon>
        <taxon>Chaetothyriomycetidae</taxon>
        <taxon>Chaetothyriales</taxon>
        <taxon>Herpotrichiellaceae</taxon>
        <taxon>Phialophora</taxon>
    </lineage>
</organism>
<comment type="subcellular location">
    <subcellularLocation>
        <location evidence="1 12">Endoplasmic reticulum membrane</location>
        <topology evidence="1 12">Multi-pass membrane protein</topology>
    </subcellularLocation>
</comment>
<keyword evidence="6" id="KW-0808">Transferase</keyword>
<feature type="transmembrane region" description="Helical" evidence="12">
    <location>
        <begin position="349"/>
        <end position="368"/>
    </location>
</feature>
<evidence type="ECO:0000256" key="8">
    <source>
        <dbReference type="ARBA" id="ARBA00022824"/>
    </source>
</evidence>
<dbReference type="EC" id="2.4.1.-" evidence="12"/>
<evidence type="ECO:0000256" key="10">
    <source>
        <dbReference type="ARBA" id="ARBA00023136"/>
    </source>
</evidence>
<keyword evidence="8 12" id="KW-0256">Endoplasmic reticulum</keyword>
<evidence type="ECO:0000313" key="15">
    <source>
        <dbReference type="Proteomes" id="UP000054266"/>
    </source>
</evidence>
<evidence type="ECO:0000256" key="7">
    <source>
        <dbReference type="ARBA" id="ARBA00022692"/>
    </source>
</evidence>
<feature type="compositionally biased region" description="Low complexity" evidence="13">
    <location>
        <begin position="17"/>
        <end position="32"/>
    </location>
</feature>
<dbReference type="Proteomes" id="UP000054266">
    <property type="component" value="Unassembled WGS sequence"/>
</dbReference>
<dbReference type="EMBL" id="KN846956">
    <property type="protein sequence ID" value="KIW72412.1"/>
    <property type="molecule type" value="Genomic_DNA"/>
</dbReference>
<keyword evidence="10 12" id="KW-0472">Membrane</keyword>
<evidence type="ECO:0000256" key="1">
    <source>
        <dbReference type="ARBA" id="ARBA00004477"/>
    </source>
</evidence>
<protein>
    <recommendedName>
        <fullName evidence="12">Mannosyltransferase</fullName>
        <ecNumber evidence="12">2.4.1.-</ecNumber>
    </recommendedName>
</protein>
<dbReference type="Pfam" id="PF03901">
    <property type="entry name" value="Glyco_transf_22"/>
    <property type="match status" value="1"/>
</dbReference>
<evidence type="ECO:0000313" key="14">
    <source>
        <dbReference type="EMBL" id="KIW72412.1"/>
    </source>
</evidence>
<reference evidence="14 15" key="1">
    <citation type="submission" date="2015-01" db="EMBL/GenBank/DDBJ databases">
        <title>The Genome Sequence of Capronia semiimmersa CBS27337.</title>
        <authorList>
            <consortium name="The Broad Institute Genomics Platform"/>
            <person name="Cuomo C."/>
            <person name="de Hoog S."/>
            <person name="Gorbushina A."/>
            <person name="Stielow B."/>
            <person name="Teixiera M."/>
            <person name="Abouelleil A."/>
            <person name="Chapman S.B."/>
            <person name="Priest M."/>
            <person name="Young S.K."/>
            <person name="Wortman J."/>
            <person name="Nusbaum C."/>
            <person name="Birren B."/>
        </authorList>
    </citation>
    <scope>NUCLEOTIDE SEQUENCE [LARGE SCALE GENOMIC DNA]</scope>
    <source>
        <strain evidence="14 15">CBS 27337</strain>
    </source>
</reference>
<evidence type="ECO:0000256" key="12">
    <source>
        <dbReference type="RuleBase" id="RU363075"/>
    </source>
</evidence>
<evidence type="ECO:0000256" key="9">
    <source>
        <dbReference type="ARBA" id="ARBA00022989"/>
    </source>
</evidence>
<name>A0A0D2EDN0_9EURO</name>
<feature type="region of interest" description="Disordered" evidence="13">
    <location>
        <begin position="677"/>
        <end position="757"/>
    </location>
</feature>
<accession>A0A0D2EDN0</accession>
<feature type="region of interest" description="Disordered" evidence="13">
    <location>
        <begin position="1"/>
        <end position="33"/>
    </location>
</feature>
<keyword evidence="5 12" id="KW-0328">Glycosyltransferase</keyword>
<dbReference type="PANTHER" id="PTHR22760:SF4">
    <property type="entry name" value="GPI MANNOSYLTRANSFERASE 3"/>
    <property type="match status" value="1"/>
</dbReference>
<feature type="transmembrane region" description="Helical" evidence="12">
    <location>
        <begin position="411"/>
        <end position="431"/>
    </location>
</feature>
<feature type="transmembrane region" description="Helical" evidence="12">
    <location>
        <begin position="289"/>
        <end position="308"/>
    </location>
</feature>
<gene>
    <name evidence="14" type="ORF">PV04_00608</name>
</gene>
<dbReference type="GO" id="GO:0000026">
    <property type="term" value="F:alpha-1,2-mannosyltransferase activity"/>
    <property type="evidence" value="ECO:0007669"/>
    <property type="project" value="TreeGrafter"/>
</dbReference>
<keyword evidence="9 12" id="KW-1133">Transmembrane helix</keyword>
<comment type="similarity">
    <text evidence="3">Belongs to the glycosyltransferase 22 family. PIGB subfamily.</text>
</comment>
<keyword evidence="4" id="KW-0337">GPI-anchor biosynthesis</keyword>
<comment type="pathway">
    <text evidence="2">Glycolipid biosynthesis; glycosylphosphatidylinositol-anchor biosynthesis.</text>
</comment>
<sequence>MVKPRKAMPAEQPAVVNDGAENTADATANAATPRPMRQPWRVVESHNVLLFLIAFRLMNALTVQTFFQPDEYFQALEPAWQWAFGKDAGAWITWEWKHYLRSAIHPAVFGICYQLADLLAELLKLQRHPRAEVLLTAPKVLQAFFAALSDFFTWKLASSIYGDQSPASLSALALTVVSPWQWFSSIRTFSNSLETTLTVIALYNWPWHWALSLRKSDVTAADFANHGVRNRDKSAQENSSPDEVTRLRRSLLCAAVAVILRPTNILIWMVISWYTFIWNWNGPLEEKKMFARETLLCGSTILLFSIVVDRIFYNEWVFPPVNFLRVNVLQSLASFYGNNDWHYYITQGYPLLLTTALPFTLVGLYRVWQSSKDRPIEDATPAGQITVGVLARISLLVPAAFSLISHKEVRFIYPLLPALHIITALPVSTYFFSSPARTSDSTQSALTRRPILLSILALNVAIAYYTTQIHNSGIISLTTYLRGEFETQYLGQHANMTIGTVMPCHSTPWRSHLQYPPTSSEAGIRGWALTCEPPLDLNQTEKETYMDEADQFYANPAMWIKKHMSRHMPLSSQLDDRALGVHALPHQGSGHKIDTLPADLLAREREENYWATLTGRKPWPDYLVFFAQLEPTMQASLRGSAYAECWRVFNSHWHDDWRRVGDVVVWCLDPTLQERWTKNASGSGVPKHAAVEAEKAQTEEGGSGGQKVLGRGRTNKGNTEVEKKQMTKNKQKENPESEPFRRVVEKPFWKHREPETD</sequence>
<evidence type="ECO:0000256" key="5">
    <source>
        <dbReference type="ARBA" id="ARBA00022676"/>
    </source>
</evidence>
<evidence type="ECO:0000256" key="3">
    <source>
        <dbReference type="ARBA" id="ARBA00006065"/>
    </source>
</evidence>
<dbReference type="InterPro" id="IPR005599">
    <property type="entry name" value="GPI_mannosylTrfase"/>
</dbReference>
<evidence type="ECO:0000256" key="2">
    <source>
        <dbReference type="ARBA" id="ARBA00004687"/>
    </source>
</evidence>
<dbReference type="UniPathway" id="UPA00196"/>
<dbReference type="HOGENOM" id="CLU_012353_1_0_1"/>
<keyword evidence="15" id="KW-1185">Reference proteome</keyword>
<evidence type="ECO:0000256" key="6">
    <source>
        <dbReference type="ARBA" id="ARBA00022679"/>
    </source>
</evidence>
<dbReference type="GO" id="GO:0006506">
    <property type="term" value="P:GPI anchor biosynthetic process"/>
    <property type="evidence" value="ECO:0007669"/>
    <property type="project" value="UniProtKB-UniPathway"/>
</dbReference>
<proteinExistence type="inferred from homology"/>
<feature type="compositionally biased region" description="Basic and acidic residues" evidence="13">
    <location>
        <begin position="689"/>
        <end position="698"/>
    </location>
</feature>
<comment type="function">
    <text evidence="11">Mannosyltransferase involved in glycosylphosphatidylinositol-anchor biosynthesis. Transfers the third mannose to Man2-GlcN-acyl-PI during GPI precursor assembly.</text>
</comment>
<dbReference type="AlphaFoldDB" id="A0A0D2EDN0"/>
<feature type="transmembrane region" description="Helical" evidence="12">
    <location>
        <begin position="389"/>
        <end position="405"/>
    </location>
</feature>
<feature type="transmembrane region" description="Helical" evidence="12">
    <location>
        <begin position="251"/>
        <end position="277"/>
    </location>
</feature>
<evidence type="ECO:0000256" key="11">
    <source>
        <dbReference type="ARBA" id="ARBA00024708"/>
    </source>
</evidence>
<evidence type="ECO:0000256" key="13">
    <source>
        <dbReference type="SAM" id="MobiDB-lite"/>
    </source>
</evidence>